<evidence type="ECO:0000256" key="7">
    <source>
        <dbReference type="ARBA" id="ARBA00030236"/>
    </source>
</evidence>
<evidence type="ECO:0000313" key="12">
    <source>
        <dbReference type="Proteomes" id="UP000184295"/>
    </source>
</evidence>
<evidence type="ECO:0000256" key="2">
    <source>
        <dbReference type="ARBA" id="ARBA00022617"/>
    </source>
</evidence>
<comment type="catalytic activity">
    <reaction evidence="8">
        <text>Fe-coproporphyrin III + 2 H2O2 + 2 H(+) = heme b + 2 CO2 + 4 H2O</text>
        <dbReference type="Rhea" id="RHEA:56516"/>
        <dbReference type="ChEBI" id="CHEBI:15377"/>
        <dbReference type="ChEBI" id="CHEBI:15378"/>
        <dbReference type="ChEBI" id="CHEBI:16240"/>
        <dbReference type="ChEBI" id="CHEBI:16526"/>
        <dbReference type="ChEBI" id="CHEBI:60344"/>
        <dbReference type="ChEBI" id="CHEBI:68438"/>
        <dbReference type="EC" id="1.3.98.5"/>
    </reaction>
    <physiologicalReaction direction="left-to-right" evidence="8">
        <dbReference type="Rhea" id="RHEA:56517"/>
    </physiologicalReaction>
</comment>
<evidence type="ECO:0000256" key="3">
    <source>
        <dbReference type="ARBA" id="ARBA00022723"/>
    </source>
</evidence>
<organism evidence="11 12">
    <name type="scientific">Ferrithrix thermotolerans DSM 19514</name>
    <dbReference type="NCBI Taxonomy" id="1121881"/>
    <lineage>
        <taxon>Bacteria</taxon>
        <taxon>Bacillati</taxon>
        <taxon>Actinomycetota</taxon>
        <taxon>Acidimicrobiia</taxon>
        <taxon>Acidimicrobiales</taxon>
        <taxon>Acidimicrobiaceae</taxon>
        <taxon>Ferrithrix</taxon>
    </lineage>
</organism>
<dbReference type="InterPro" id="IPR011008">
    <property type="entry name" value="Dimeric_a/b-barrel"/>
</dbReference>
<sequence length="245" mass="27693">MSVEYNEIEETMSVDDPSEITETVAVPRQGWGVLHLFAKAPRSGADKEGTIALCKRLESSGYQVITFAVLGHKADIGFMVIGPDLWKLREFQGELSSLGYDFSYSYFSITEVSEYASSLSEARKKPRLYPKLPPEGKMAICFYPMSKARGERNNWYALSYDERERLMFEHGTSGRKFSERVTQLVTGSTGLDDYEWGVTLFAERPDDLKEVVYTMRYDEASTLYGIFGPFYTGLIAPPAEVLDLI</sequence>
<keyword evidence="12" id="KW-1185">Reference proteome</keyword>
<evidence type="ECO:0000256" key="4">
    <source>
        <dbReference type="ARBA" id="ARBA00023004"/>
    </source>
</evidence>
<proteinExistence type="predicted"/>
<dbReference type="GO" id="GO:0020037">
    <property type="term" value="F:heme binding"/>
    <property type="evidence" value="ECO:0007669"/>
    <property type="project" value="InterPro"/>
</dbReference>
<dbReference type="PANTHER" id="PTHR36843">
    <property type="entry name" value="HEME-DEPENDENT PEROXIDASE YWFI-RELATED"/>
    <property type="match status" value="1"/>
</dbReference>
<evidence type="ECO:0000256" key="10">
    <source>
        <dbReference type="ARBA" id="ARBA00050019"/>
    </source>
</evidence>
<dbReference type="GO" id="GO:0016491">
    <property type="term" value="F:oxidoreductase activity"/>
    <property type="evidence" value="ECO:0007669"/>
    <property type="project" value="InterPro"/>
</dbReference>
<dbReference type="GO" id="GO:0046872">
    <property type="term" value="F:metal ion binding"/>
    <property type="evidence" value="ECO:0007669"/>
    <property type="project" value="UniProtKB-KW"/>
</dbReference>
<comment type="pathway">
    <text evidence="5">Porphyrin-containing compound metabolism.</text>
</comment>
<evidence type="ECO:0000256" key="8">
    <source>
        <dbReference type="ARBA" id="ARBA00049896"/>
    </source>
</evidence>
<evidence type="ECO:0000313" key="11">
    <source>
        <dbReference type="EMBL" id="SHE95750.1"/>
    </source>
</evidence>
<dbReference type="Proteomes" id="UP000184295">
    <property type="component" value="Unassembled WGS sequence"/>
</dbReference>
<dbReference type="Pfam" id="PF06778">
    <property type="entry name" value="Chlor_dismutase"/>
    <property type="match status" value="1"/>
</dbReference>
<keyword evidence="3" id="KW-0479">Metal-binding</keyword>
<dbReference type="InterPro" id="IPR010644">
    <property type="entry name" value="ChdC/CLD"/>
</dbReference>
<dbReference type="Gene3D" id="3.30.70.1030">
    <property type="entry name" value="Apc35880, domain 1"/>
    <property type="match status" value="2"/>
</dbReference>
<keyword evidence="4" id="KW-0408">Iron</keyword>
<keyword evidence="2" id="KW-0349">Heme</keyword>
<name>A0A1M4XQQ5_9ACTN</name>
<dbReference type="STRING" id="1121881.SAMN02745225_02102"/>
<gene>
    <name evidence="11" type="ORF">SAMN02745225_02102</name>
</gene>
<dbReference type="EC" id="1.3.98.5" evidence="10"/>
<evidence type="ECO:0000256" key="9">
    <source>
        <dbReference type="ARBA" id="ARBA00049935"/>
    </source>
</evidence>
<evidence type="ECO:0000256" key="1">
    <source>
        <dbReference type="ARBA" id="ARBA00014413"/>
    </source>
</evidence>
<dbReference type="AlphaFoldDB" id="A0A1M4XQQ5"/>
<dbReference type="EMBL" id="FQUL01000043">
    <property type="protein sequence ID" value="SHE95750.1"/>
    <property type="molecule type" value="Genomic_DNA"/>
</dbReference>
<evidence type="ECO:0000256" key="6">
    <source>
        <dbReference type="ARBA" id="ARBA00029882"/>
    </source>
</evidence>
<dbReference type="RefSeq" id="WP_245790449.1">
    <property type="nucleotide sequence ID" value="NZ_FQUL01000043.1"/>
</dbReference>
<accession>A0A1M4XQQ5</accession>
<dbReference type="PANTHER" id="PTHR36843:SF1">
    <property type="entry name" value="COPROHEME DECARBOXYLASE"/>
    <property type="match status" value="1"/>
</dbReference>
<evidence type="ECO:0000256" key="5">
    <source>
        <dbReference type="ARBA" id="ARBA00023444"/>
    </source>
</evidence>
<reference evidence="12" key="1">
    <citation type="submission" date="2016-11" db="EMBL/GenBank/DDBJ databases">
        <authorList>
            <person name="Varghese N."/>
            <person name="Submissions S."/>
        </authorList>
    </citation>
    <scope>NUCLEOTIDE SEQUENCE [LARGE SCALE GENOMIC DNA]</scope>
    <source>
        <strain evidence="12">DSM 19514</strain>
    </source>
</reference>
<comment type="cofactor">
    <cofactor evidence="9">
        <name>Fe-coproporphyrin III</name>
        <dbReference type="ChEBI" id="CHEBI:68438"/>
    </cofactor>
</comment>
<dbReference type="SUPFAM" id="SSF54909">
    <property type="entry name" value="Dimeric alpha+beta barrel"/>
    <property type="match status" value="1"/>
</dbReference>
<protein>
    <recommendedName>
        <fullName evidence="1">Coproheme decarboxylase</fullName>
        <ecNumber evidence="10">1.3.98.5</ecNumber>
    </recommendedName>
    <alternativeName>
        <fullName evidence="6">Coproheme III oxidative decarboxylase</fullName>
    </alternativeName>
    <alternativeName>
        <fullName evidence="7">Hydrogen peroxide-dependent heme synthase</fullName>
    </alternativeName>
</protein>